<dbReference type="AlphaFoldDB" id="A0A967B5J3"/>
<keyword evidence="5" id="KW-0190">Covalent protein-DNA linkage</keyword>
<dbReference type="EC" id="3.4.-.-" evidence="8"/>
<dbReference type="PANTHER" id="PTHR13604">
    <property type="entry name" value="DC12-RELATED"/>
    <property type="match status" value="1"/>
</dbReference>
<sequence>MCGRFANDLTVELMRTVFGITGTVPNWPPSWNIAPSQQAPVVRMKPETEERHLDLLRWGFIPHWAKEAGRQPINARAETVATSPLFRSAFENRRALVPATAYYEWQKGSSPRQPWAFRRKNAQPLAIAGLWENWQHDGEWVRTFVILTTRANALMSPIHDRMPVTIEEDDWSTWLGGAADSACSLLHPTPDDALECYPVSRNVNTPANNSASLLAPI</sequence>
<dbReference type="GO" id="GO:0106300">
    <property type="term" value="P:protein-DNA covalent cross-linking repair"/>
    <property type="evidence" value="ECO:0007669"/>
    <property type="project" value="InterPro"/>
</dbReference>
<evidence type="ECO:0000256" key="4">
    <source>
        <dbReference type="ARBA" id="ARBA00022801"/>
    </source>
</evidence>
<protein>
    <recommendedName>
        <fullName evidence="8">Abasic site processing protein</fullName>
        <ecNumber evidence="8">3.4.-.-</ecNumber>
    </recommendedName>
</protein>
<dbReference type="EMBL" id="WOTH01000006">
    <property type="protein sequence ID" value="NHO53278.1"/>
    <property type="molecule type" value="Genomic_DNA"/>
</dbReference>
<dbReference type="GO" id="GO:0008233">
    <property type="term" value="F:peptidase activity"/>
    <property type="evidence" value="ECO:0007669"/>
    <property type="project" value="UniProtKB-KW"/>
</dbReference>
<proteinExistence type="inferred from homology"/>
<keyword evidence="2 8" id="KW-0645">Protease</keyword>
<keyword evidence="7" id="KW-0456">Lyase</keyword>
<reference evidence="9" key="1">
    <citation type="submission" date="2019-11" db="EMBL/GenBank/DDBJ databases">
        <title>Description of new Acetobacter species.</title>
        <authorList>
            <person name="Cleenwerck I."/>
            <person name="Sombolestani A.S."/>
        </authorList>
    </citation>
    <scope>NUCLEOTIDE SEQUENCE</scope>
    <source>
        <strain evidence="9">LMG 1626</strain>
    </source>
</reference>
<dbReference type="Gene3D" id="3.90.1680.10">
    <property type="entry name" value="SOS response associated peptidase-like"/>
    <property type="match status" value="1"/>
</dbReference>
<gene>
    <name evidence="9" type="ORF">GOB87_04790</name>
</gene>
<organism evidence="9 10">
    <name type="scientific">Acetobacter estunensis</name>
    <dbReference type="NCBI Taxonomy" id="104097"/>
    <lineage>
        <taxon>Bacteria</taxon>
        <taxon>Pseudomonadati</taxon>
        <taxon>Pseudomonadota</taxon>
        <taxon>Alphaproteobacteria</taxon>
        <taxon>Acetobacterales</taxon>
        <taxon>Acetobacteraceae</taxon>
        <taxon>Acetobacter</taxon>
    </lineage>
</organism>
<evidence type="ECO:0000256" key="1">
    <source>
        <dbReference type="ARBA" id="ARBA00008136"/>
    </source>
</evidence>
<dbReference type="Pfam" id="PF02586">
    <property type="entry name" value="SRAP"/>
    <property type="match status" value="1"/>
</dbReference>
<comment type="caution">
    <text evidence="9">The sequence shown here is derived from an EMBL/GenBank/DDBJ whole genome shotgun (WGS) entry which is preliminary data.</text>
</comment>
<dbReference type="SUPFAM" id="SSF143081">
    <property type="entry name" value="BB1717-like"/>
    <property type="match status" value="1"/>
</dbReference>
<keyword evidence="6" id="KW-0238">DNA-binding</keyword>
<dbReference type="GO" id="GO:0016829">
    <property type="term" value="F:lyase activity"/>
    <property type="evidence" value="ECO:0007669"/>
    <property type="project" value="UniProtKB-KW"/>
</dbReference>
<name>A0A967B5J3_9PROT</name>
<keyword evidence="3" id="KW-0227">DNA damage</keyword>
<evidence type="ECO:0000313" key="9">
    <source>
        <dbReference type="EMBL" id="NHO53278.1"/>
    </source>
</evidence>
<accession>A0A967B5J3</accession>
<dbReference type="RefSeq" id="WP_166313416.1">
    <property type="nucleotide sequence ID" value="NZ_WOTH01000006.1"/>
</dbReference>
<dbReference type="GO" id="GO:0003697">
    <property type="term" value="F:single-stranded DNA binding"/>
    <property type="evidence" value="ECO:0007669"/>
    <property type="project" value="InterPro"/>
</dbReference>
<evidence type="ECO:0000256" key="5">
    <source>
        <dbReference type="ARBA" id="ARBA00023124"/>
    </source>
</evidence>
<evidence type="ECO:0000256" key="2">
    <source>
        <dbReference type="ARBA" id="ARBA00022670"/>
    </source>
</evidence>
<dbReference type="PANTHER" id="PTHR13604:SF0">
    <property type="entry name" value="ABASIC SITE PROCESSING PROTEIN HMCES"/>
    <property type="match status" value="1"/>
</dbReference>
<dbReference type="GO" id="GO:0006508">
    <property type="term" value="P:proteolysis"/>
    <property type="evidence" value="ECO:0007669"/>
    <property type="project" value="UniProtKB-KW"/>
</dbReference>
<keyword evidence="4 8" id="KW-0378">Hydrolase</keyword>
<evidence type="ECO:0000256" key="3">
    <source>
        <dbReference type="ARBA" id="ARBA00022763"/>
    </source>
</evidence>
<evidence type="ECO:0000256" key="8">
    <source>
        <dbReference type="RuleBase" id="RU364100"/>
    </source>
</evidence>
<keyword evidence="10" id="KW-1185">Reference proteome</keyword>
<evidence type="ECO:0000256" key="6">
    <source>
        <dbReference type="ARBA" id="ARBA00023125"/>
    </source>
</evidence>
<dbReference type="InterPro" id="IPR036590">
    <property type="entry name" value="SRAP-like"/>
</dbReference>
<evidence type="ECO:0000313" key="10">
    <source>
        <dbReference type="Proteomes" id="UP000597459"/>
    </source>
</evidence>
<comment type="similarity">
    <text evidence="1 8">Belongs to the SOS response-associated peptidase family.</text>
</comment>
<dbReference type="Proteomes" id="UP000597459">
    <property type="component" value="Unassembled WGS sequence"/>
</dbReference>
<evidence type="ECO:0000256" key="7">
    <source>
        <dbReference type="ARBA" id="ARBA00023239"/>
    </source>
</evidence>
<dbReference type="InterPro" id="IPR003738">
    <property type="entry name" value="SRAP"/>
</dbReference>